<comment type="caution">
    <text evidence="1">The sequence shown here is derived from an EMBL/GenBank/DDBJ whole genome shotgun (WGS) entry which is preliminary data.</text>
</comment>
<accession>A0A9N9PC25</accession>
<organism evidence="1 2">
    <name type="scientific">Dentiscutata erythropus</name>
    <dbReference type="NCBI Taxonomy" id="1348616"/>
    <lineage>
        <taxon>Eukaryota</taxon>
        <taxon>Fungi</taxon>
        <taxon>Fungi incertae sedis</taxon>
        <taxon>Mucoromycota</taxon>
        <taxon>Glomeromycotina</taxon>
        <taxon>Glomeromycetes</taxon>
        <taxon>Diversisporales</taxon>
        <taxon>Gigasporaceae</taxon>
        <taxon>Dentiscutata</taxon>
    </lineage>
</organism>
<dbReference type="AlphaFoldDB" id="A0A9N9PC25"/>
<dbReference type="EMBL" id="CAJVPY010037191">
    <property type="protein sequence ID" value="CAG8802688.1"/>
    <property type="molecule type" value="Genomic_DNA"/>
</dbReference>
<protein>
    <submittedName>
        <fullName evidence="1">3019_t:CDS:1</fullName>
    </submittedName>
</protein>
<reference evidence="1" key="1">
    <citation type="submission" date="2021-06" db="EMBL/GenBank/DDBJ databases">
        <authorList>
            <person name="Kallberg Y."/>
            <person name="Tangrot J."/>
            <person name="Rosling A."/>
        </authorList>
    </citation>
    <scope>NUCLEOTIDE SEQUENCE</scope>
    <source>
        <strain evidence="1">MA453B</strain>
    </source>
</reference>
<dbReference type="Proteomes" id="UP000789405">
    <property type="component" value="Unassembled WGS sequence"/>
</dbReference>
<feature type="non-terminal residue" evidence="1">
    <location>
        <position position="1"/>
    </location>
</feature>
<gene>
    <name evidence="1" type="ORF">DERYTH_LOCUS23732</name>
</gene>
<name>A0A9N9PC25_9GLOM</name>
<proteinExistence type="predicted"/>
<evidence type="ECO:0000313" key="1">
    <source>
        <dbReference type="EMBL" id="CAG8802688.1"/>
    </source>
</evidence>
<sequence length="74" mass="8245">AWAYGNPIEYHGDYGVFDNNWLKSLLLSSDNIPHATAIVAATHNSELADEKTVDFDIQLADFLIAKNKLITLKI</sequence>
<keyword evidence="2" id="KW-1185">Reference proteome</keyword>
<feature type="non-terminal residue" evidence="1">
    <location>
        <position position="74"/>
    </location>
</feature>
<evidence type="ECO:0000313" key="2">
    <source>
        <dbReference type="Proteomes" id="UP000789405"/>
    </source>
</evidence>